<dbReference type="InterPro" id="IPR038371">
    <property type="entry name" value="Cu_polyphenol_OxRdtase_sf"/>
</dbReference>
<dbReference type="NCBIfam" id="TIGR00726">
    <property type="entry name" value="peptidoglycan editing factor PgeF"/>
    <property type="match status" value="1"/>
</dbReference>
<dbReference type="PANTHER" id="PTHR30616">
    <property type="entry name" value="UNCHARACTERIZED PROTEIN YFIH"/>
    <property type="match status" value="1"/>
</dbReference>
<dbReference type="Pfam" id="PF02578">
    <property type="entry name" value="Cu-oxidase_4"/>
    <property type="match status" value="1"/>
</dbReference>
<evidence type="ECO:0000256" key="3">
    <source>
        <dbReference type="ARBA" id="ARBA00022679"/>
    </source>
</evidence>
<name>A0A316EEP6_9BACT</name>
<reference evidence="11 12" key="1">
    <citation type="submission" date="2018-05" db="EMBL/GenBank/DDBJ databases">
        <title>Genomic Encyclopedia of Archaeal and Bacterial Type Strains, Phase II (KMG-II): from individual species to whole genera.</title>
        <authorList>
            <person name="Goeker M."/>
        </authorList>
    </citation>
    <scope>NUCLEOTIDE SEQUENCE [LARGE SCALE GENOMIC DNA]</scope>
    <source>
        <strain evidence="11 12">DSM 22214</strain>
    </source>
</reference>
<keyword evidence="6" id="KW-0862">Zinc</keyword>
<dbReference type="Proteomes" id="UP000245489">
    <property type="component" value="Unassembled WGS sequence"/>
</dbReference>
<keyword evidence="12" id="KW-1185">Reference proteome</keyword>
<sequence length="249" mass="28192">MYIKPEIFQQFPEIIAIESTRHGGVSKSPYQSLNLGLFTDDSPESVQQNRELLFEELGIKKSRIAHSYQIHKDYILKVTRCKAYEGYDALITENVNTFLTVTVADCTPILIYDSKNRAVAAIHAGWKGTVLDIAAKTLQSMQKEFKTNPADCYVYVGTCIDDTNFEVGEEVAEQFSIEFKRLEKNSRKPKFYVDLKKANVAQLVKCGVPESQIEVSPYSTVLNNQDYFSHRKEKGKTGRMLALIGVKKS</sequence>
<comment type="catalytic activity">
    <reaction evidence="9">
        <text>S-methyl-5'-thioadenosine + phosphate = 5-(methylsulfanyl)-alpha-D-ribose 1-phosphate + adenine</text>
        <dbReference type="Rhea" id="RHEA:11852"/>
        <dbReference type="ChEBI" id="CHEBI:16708"/>
        <dbReference type="ChEBI" id="CHEBI:17509"/>
        <dbReference type="ChEBI" id="CHEBI:43474"/>
        <dbReference type="ChEBI" id="CHEBI:58533"/>
        <dbReference type="EC" id="2.4.2.28"/>
    </reaction>
    <physiologicalReaction direction="left-to-right" evidence="9">
        <dbReference type="Rhea" id="RHEA:11853"/>
    </physiologicalReaction>
</comment>
<dbReference type="Gene3D" id="3.60.140.10">
    <property type="entry name" value="CNF1/YfiH-like putative cysteine hydrolases"/>
    <property type="match status" value="1"/>
</dbReference>
<evidence type="ECO:0000256" key="9">
    <source>
        <dbReference type="ARBA" id="ARBA00049893"/>
    </source>
</evidence>
<comment type="catalytic activity">
    <reaction evidence="8">
        <text>adenosine + phosphate = alpha-D-ribose 1-phosphate + adenine</text>
        <dbReference type="Rhea" id="RHEA:27642"/>
        <dbReference type="ChEBI" id="CHEBI:16335"/>
        <dbReference type="ChEBI" id="CHEBI:16708"/>
        <dbReference type="ChEBI" id="CHEBI:43474"/>
        <dbReference type="ChEBI" id="CHEBI:57720"/>
        <dbReference type="EC" id="2.4.2.1"/>
    </reaction>
    <physiologicalReaction direction="left-to-right" evidence="8">
        <dbReference type="Rhea" id="RHEA:27643"/>
    </physiologicalReaction>
</comment>
<protein>
    <recommendedName>
        <fullName evidence="10">Purine nucleoside phosphorylase</fullName>
    </recommendedName>
</protein>
<comment type="similarity">
    <text evidence="2 10">Belongs to the purine nucleoside phosphorylase YfiH/LACC1 family.</text>
</comment>
<evidence type="ECO:0000256" key="1">
    <source>
        <dbReference type="ARBA" id="ARBA00000553"/>
    </source>
</evidence>
<keyword evidence="3" id="KW-0808">Transferase</keyword>
<dbReference type="InterPro" id="IPR003730">
    <property type="entry name" value="Cu_polyphenol_OxRdtase"/>
</dbReference>
<evidence type="ECO:0000256" key="7">
    <source>
        <dbReference type="ARBA" id="ARBA00047989"/>
    </source>
</evidence>
<dbReference type="SUPFAM" id="SSF64438">
    <property type="entry name" value="CNF1/YfiH-like putative cysteine hydrolases"/>
    <property type="match status" value="1"/>
</dbReference>
<dbReference type="GO" id="GO:0016787">
    <property type="term" value="F:hydrolase activity"/>
    <property type="evidence" value="ECO:0007669"/>
    <property type="project" value="UniProtKB-KW"/>
</dbReference>
<dbReference type="OrthoDB" id="4279at2"/>
<keyword evidence="4" id="KW-0479">Metal-binding</keyword>
<gene>
    <name evidence="11" type="ORF">LV89_00754</name>
</gene>
<evidence type="ECO:0000313" key="12">
    <source>
        <dbReference type="Proteomes" id="UP000245489"/>
    </source>
</evidence>
<dbReference type="GO" id="GO:0005507">
    <property type="term" value="F:copper ion binding"/>
    <property type="evidence" value="ECO:0007669"/>
    <property type="project" value="TreeGrafter"/>
</dbReference>
<evidence type="ECO:0000256" key="5">
    <source>
        <dbReference type="ARBA" id="ARBA00022801"/>
    </source>
</evidence>
<dbReference type="GO" id="GO:0017061">
    <property type="term" value="F:S-methyl-5-thioadenosine phosphorylase activity"/>
    <property type="evidence" value="ECO:0007669"/>
    <property type="project" value="UniProtKB-EC"/>
</dbReference>
<proteinExistence type="inferred from homology"/>
<evidence type="ECO:0000256" key="10">
    <source>
        <dbReference type="RuleBase" id="RU361274"/>
    </source>
</evidence>
<evidence type="ECO:0000256" key="8">
    <source>
        <dbReference type="ARBA" id="ARBA00048968"/>
    </source>
</evidence>
<dbReference type="AlphaFoldDB" id="A0A316EEP6"/>
<evidence type="ECO:0000256" key="2">
    <source>
        <dbReference type="ARBA" id="ARBA00007353"/>
    </source>
</evidence>
<comment type="caution">
    <text evidence="11">The sequence shown here is derived from an EMBL/GenBank/DDBJ whole genome shotgun (WGS) entry which is preliminary data.</text>
</comment>
<dbReference type="EMBL" id="QGGO01000003">
    <property type="protein sequence ID" value="PWK28550.1"/>
    <property type="molecule type" value="Genomic_DNA"/>
</dbReference>
<accession>A0A316EEP6</accession>
<organism evidence="11 12">
    <name type="scientific">Arcicella aurantiaca</name>
    <dbReference type="NCBI Taxonomy" id="591202"/>
    <lineage>
        <taxon>Bacteria</taxon>
        <taxon>Pseudomonadati</taxon>
        <taxon>Bacteroidota</taxon>
        <taxon>Cytophagia</taxon>
        <taxon>Cytophagales</taxon>
        <taxon>Flectobacillaceae</taxon>
        <taxon>Arcicella</taxon>
    </lineage>
</organism>
<dbReference type="InterPro" id="IPR011324">
    <property type="entry name" value="Cytotoxic_necrot_fac-like_cat"/>
</dbReference>
<dbReference type="CDD" id="cd16833">
    <property type="entry name" value="YfiH"/>
    <property type="match status" value="1"/>
</dbReference>
<dbReference type="RefSeq" id="WP_109741667.1">
    <property type="nucleotide sequence ID" value="NZ_QGGO01000003.1"/>
</dbReference>
<keyword evidence="5" id="KW-0378">Hydrolase</keyword>
<evidence type="ECO:0000313" key="11">
    <source>
        <dbReference type="EMBL" id="PWK28550.1"/>
    </source>
</evidence>
<comment type="catalytic activity">
    <reaction evidence="7">
        <text>adenosine + H2O + H(+) = inosine + NH4(+)</text>
        <dbReference type="Rhea" id="RHEA:24408"/>
        <dbReference type="ChEBI" id="CHEBI:15377"/>
        <dbReference type="ChEBI" id="CHEBI:15378"/>
        <dbReference type="ChEBI" id="CHEBI:16335"/>
        <dbReference type="ChEBI" id="CHEBI:17596"/>
        <dbReference type="ChEBI" id="CHEBI:28938"/>
        <dbReference type="EC" id="3.5.4.4"/>
    </reaction>
    <physiologicalReaction direction="left-to-right" evidence="7">
        <dbReference type="Rhea" id="RHEA:24409"/>
    </physiologicalReaction>
</comment>
<evidence type="ECO:0000256" key="4">
    <source>
        <dbReference type="ARBA" id="ARBA00022723"/>
    </source>
</evidence>
<comment type="catalytic activity">
    <reaction evidence="1">
        <text>inosine + phosphate = alpha-D-ribose 1-phosphate + hypoxanthine</text>
        <dbReference type="Rhea" id="RHEA:27646"/>
        <dbReference type="ChEBI" id="CHEBI:17368"/>
        <dbReference type="ChEBI" id="CHEBI:17596"/>
        <dbReference type="ChEBI" id="CHEBI:43474"/>
        <dbReference type="ChEBI" id="CHEBI:57720"/>
        <dbReference type="EC" id="2.4.2.1"/>
    </reaction>
    <physiologicalReaction direction="left-to-right" evidence="1">
        <dbReference type="Rhea" id="RHEA:27647"/>
    </physiologicalReaction>
</comment>
<dbReference type="PANTHER" id="PTHR30616:SF2">
    <property type="entry name" value="PURINE NUCLEOSIDE PHOSPHORYLASE LACC1"/>
    <property type="match status" value="1"/>
</dbReference>
<evidence type="ECO:0000256" key="6">
    <source>
        <dbReference type="ARBA" id="ARBA00022833"/>
    </source>
</evidence>